<dbReference type="PANTHER" id="PTHR34136">
    <property type="match status" value="1"/>
</dbReference>
<keyword evidence="2 3" id="KW-0808">Transferase</keyword>
<dbReference type="GO" id="GO:0016758">
    <property type="term" value="F:hexosyltransferase activity"/>
    <property type="evidence" value="ECO:0007669"/>
    <property type="project" value="TreeGrafter"/>
</dbReference>
<gene>
    <name evidence="3" type="ORF">BLTE_18280</name>
</gene>
<accession>A0A348G0R0</accession>
<dbReference type="Proteomes" id="UP000266934">
    <property type="component" value="Chromosome"/>
</dbReference>
<evidence type="ECO:0000313" key="4">
    <source>
        <dbReference type="Proteomes" id="UP000266934"/>
    </source>
</evidence>
<dbReference type="RefSeq" id="WP_126399543.1">
    <property type="nucleotide sequence ID" value="NZ_AP018907.1"/>
</dbReference>
<keyword evidence="1" id="KW-0328">Glycosyltransferase</keyword>
<evidence type="ECO:0000256" key="2">
    <source>
        <dbReference type="ARBA" id="ARBA00022679"/>
    </source>
</evidence>
<dbReference type="InterPro" id="IPR004629">
    <property type="entry name" value="WecG_TagA_CpsF"/>
</dbReference>
<protein>
    <submittedName>
        <fullName evidence="3">UDP-N-acetyl-D-mannosaminuronic acid transferase</fullName>
    </submittedName>
</protein>
<dbReference type="NCBIfam" id="TIGR00696">
    <property type="entry name" value="wecG_tagA_cpsF"/>
    <property type="match status" value="1"/>
</dbReference>
<dbReference type="CDD" id="cd06533">
    <property type="entry name" value="Glyco_transf_WecG_TagA"/>
    <property type="match status" value="1"/>
</dbReference>
<evidence type="ECO:0000313" key="3">
    <source>
        <dbReference type="EMBL" id="BBF93143.1"/>
    </source>
</evidence>
<organism evidence="3 4">
    <name type="scientific">Blastochloris tepida</name>
    <dbReference type="NCBI Taxonomy" id="2233851"/>
    <lineage>
        <taxon>Bacteria</taxon>
        <taxon>Pseudomonadati</taxon>
        <taxon>Pseudomonadota</taxon>
        <taxon>Alphaproteobacteria</taxon>
        <taxon>Hyphomicrobiales</taxon>
        <taxon>Blastochloridaceae</taxon>
        <taxon>Blastochloris</taxon>
    </lineage>
</organism>
<dbReference type="AlphaFoldDB" id="A0A348G0R0"/>
<dbReference type="PANTHER" id="PTHR34136:SF1">
    <property type="entry name" value="UDP-N-ACETYL-D-MANNOSAMINURONIC ACID TRANSFERASE"/>
    <property type="match status" value="1"/>
</dbReference>
<dbReference type="EMBL" id="AP018907">
    <property type="protein sequence ID" value="BBF93143.1"/>
    <property type="molecule type" value="Genomic_DNA"/>
</dbReference>
<reference evidence="3 4" key="1">
    <citation type="submission" date="2018-08" db="EMBL/GenBank/DDBJ databases">
        <title>Complete genome sequencing of Blastochloris tepida GI.</title>
        <authorList>
            <person name="Tsukatani Y."/>
            <person name="Mori H."/>
        </authorList>
    </citation>
    <scope>NUCLEOTIDE SEQUENCE [LARGE SCALE GENOMIC DNA]</scope>
    <source>
        <strain evidence="3 4">GI</strain>
    </source>
</reference>
<dbReference type="OrthoDB" id="9771846at2"/>
<evidence type="ECO:0000256" key="1">
    <source>
        <dbReference type="ARBA" id="ARBA00022676"/>
    </source>
</evidence>
<sequence>MSVNDIAASGTLDRKTLRVLGVPVSVVDMARAVDTVTGWGRAGPTKTVFVRDVHGLMLALQNPALLALHERADLVVPDGTPLTWVGRLRGFGERIDRVPGPDLLAEVCRASAGTGLRHFFFGGKPGVAETLVERLTQTCPGLQIAGTFSPPMRSIDATSPLSAEEEREIEIIRQAAPDIVWVGLSTPKQEYWMMKAAPRLPHGVLLGVGAAFDFHSGHVRRAPAWMRNNGLEWLHRLASEPRRLWRRYLVLAPLFVVKVAGEQISGRWKAP</sequence>
<dbReference type="Pfam" id="PF03808">
    <property type="entry name" value="Glyco_tran_WecG"/>
    <property type="match status" value="1"/>
</dbReference>
<dbReference type="KEGG" id="blag:BLTE_18280"/>
<proteinExistence type="predicted"/>
<keyword evidence="4" id="KW-1185">Reference proteome</keyword>
<name>A0A348G0R0_9HYPH</name>